<dbReference type="PROSITE" id="PS50011">
    <property type="entry name" value="PROTEIN_KINASE_DOM"/>
    <property type="match status" value="1"/>
</dbReference>
<protein>
    <recommendedName>
        <fullName evidence="2">non-specific serine/threonine protein kinase</fullName>
        <ecNumber evidence="2">2.7.11.1</ecNumber>
    </recommendedName>
</protein>
<evidence type="ECO:0000256" key="9">
    <source>
        <dbReference type="ARBA" id="ARBA00022840"/>
    </source>
</evidence>
<organism evidence="18 19">
    <name type="scientific">Bos mutus</name>
    <name type="common">wild yak</name>
    <dbReference type="NCBI Taxonomy" id="72004"/>
    <lineage>
        <taxon>Eukaryota</taxon>
        <taxon>Metazoa</taxon>
        <taxon>Chordata</taxon>
        <taxon>Craniata</taxon>
        <taxon>Vertebrata</taxon>
        <taxon>Euteleostomi</taxon>
        <taxon>Mammalia</taxon>
        <taxon>Eutheria</taxon>
        <taxon>Laurasiatheria</taxon>
        <taxon>Artiodactyla</taxon>
        <taxon>Ruminantia</taxon>
        <taxon>Pecora</taxon>
        <taxon>Bovidae</taxon>
        <taxon>Bovinae</taxon>
        <taxon>Bos</taxon>
    </lineage>
</organism>
<feature type="compositionally biased region" description="Polar residues" evidence="16">
    <location>
        <begin position="144"/>
        <end position="153"/>
    </location>
</feature>
<reference evidence="18" key="1">
    <citation type="submission" date="2019-10" db="EMBL/GenBank/DDBJ databases">
        <title>The sequence and de novo assembly of the wild yak genome.</title>
        <authorList>
            <person name="Liu Y."/>
        </authorList>
    </citation>
    <scope>NUCLEOTIDE SEQUENCE [LARGE SCALE GENOMIC DNA]</scope>
    <source>
        <strain evidence="18">WY2019</strain>
    </source>
</reference>
<evidence type="ECO:0000256" key="16">
    <source>
        <dbReference type="SAM" id="MobiDB-lite"/>
    </source>
</evidence>
<dbReference type="GO" id="GO:0070938">
    <property type="term" value="C:contractile ring"/>
    <property type="evidence" value="ECO:0007669"/>
    <property type="project" value="UniProtKB-ARBA"/>
</dbReference>
<dbReference type="GO" id="GO:0051301">
    <property type="term" value="P:cell division"/>
    <property type="evidence" value="ECO:0007669"/>
    <property type="project" value="UniProtKB-KW"/>
</dbReference>
<keyword evidence="4" id="KW-0132">Cell division</keyword>
<evidence type="ECO:0000256" key="10">
    <source>
        <dbReference type="ARBA" id="ARBA00047899"/>
    </source>
</evidence>
<comment type="subcellular location">
    <subcellularLocation>
        <location evidence="1">Cytoplasm</location>
        <location evidence="1">Cytoskeleton</location>
        <location evidence="1">Spindle</location>
    </subcellularLocation>
</comment>
<feature type="cross-link" description="Glycyl lysine isopeptide (Lys-Gly) (interchain with G-Cter in SUMO2)" evidence="14">
    <location>
        <position position="369"/>
    </location>
</feature>
<dbReference type="InterPro" id="IPR011009">
    <property type="entry name" value="Kinase-like_dom_sf"/>
</dbReference>
<comment type="catalytic activity">
    <reaction evidence="11">
        <text>L-seryl-[protein] + ATP = O-phospho-L-seryl-[protein] + ADP + H(+)</text>
        <dbReference type="Rhea" id="RHEA:17989"/>
        <dbReference type="Rhea" id="RHEA-COMP:9863"/>
        <dbReference type="Rhea" id="RHEA-COMP:11604"/>
        <dbReference type="ChEBI" id="CHEBI:15378"/>
        <dbReference type="ChEBI" id="CHEBI:29999"/>
        <dbReference type="ChEBI" id="CHEBI:30616"/>
        <dbReference type="ChEBI" id="CHEBI:83421"/>
        <dbReference type="ChEBI" id="CHEBI:456216"/>
        <dbReference type="EC" id="2.7.11.1"/>
    </reaction>
</comment>
<dbReference type="PROSITE" id="PS00108">
    <property type="entry name" value="PROTEIN_KINASE_ST"/>
    <property type="match status" value="1"/>
</dbReference>
<dbReference type="GO" id="GO:0004674">
    <property type="term" value="F:protein serine/threonine kinase activity"/>
    <property type="evidence" value="ECO:0007669"/>
    <property type="project" value="UniProtKB-KW"/>
</dbReference>
<dbReference type="PROSITE" id="PS00107">
    <property type="entry name" value="PROTEIN_KINASE_ATP"/>
    <property type="match status" value="1"/>
</dbReference>
<keyword evidence="7" id="KW-0498">Mitosis</keyword>
<evidence type="ECO:0000256" key="13">
    <source>
        <dbReference type="PIRSR" id="PIRSR630616-2"/>
    </source>
</evidence>
<evidence type="ECO:0000256" key="2">
    <source>
        <dbReference type="ARBA" id="ARBA00012513"/>
    </source>
</evidence>
<dbReference type="Gene3D" id="1.10.510.10">
    <property type="entry name" value="Transferase(Phosphotransferase) domain 1"/>
    <property type="match status" value="1"/>
</dbReference>
<comment type="caution">
    <text evidence="18">The sequence shown here is derived from an EMBL/GenBank/DDBJ whole genome shotgun (WGS) entry which is preliminary data.</text>
</comment>
<evidence type="ECO:0000256" key="8">
    <source>
        <dbReference type="ARBA" id="ARBA00022777"/>
    </source>
</evidence>
<proteinExistence type="predicted"/>
<evidence type="ECO:0000259" key="17">
    <source>
        <dbReference type="PROSITE" id="PS50011"/>
    </source>
</evidence>
<keyword evidence="9 13" id="KW-0067">ATP-binding</keyword>
<dbReference type="PANTHER" id="PTHR24350">
    <property type="entry name" value="SERINE/THREONINE-PROTEIN KINASE IAL-RELATED"/>
    <property type="match status" value="1"/>
</dbReference>
<keyword evidence="3" id="KW-0723">Serine/threonine-protein kinase</keyword>
<evidence type="ECO:0000313" key="18">
    <source>
        <dbReference type="EMBL" id="MXQ97709.1"/>
    </source>
</evidence>
<evidence type="ECO:0000313" key="19">
    <source>
        <dbReference type="Proteomes" id="UP000322234"/>
    </source>
</evidence>
<gene>
    <name evidence="18" type="ORF">E5288_WYG007432</name>
</gene>
<dbReference type="GO" id="GO:0005737">
    <property type="term" value="C:cytoplasm"/>
    <property type="evidence" value="ECO:0007669"/>
    <property type="project" value="UniProtKB-ARBA"/>
</dbReference>
<keyword evidence="19" id="KW-1185">Reference proteome</keyword>
<dbReference type="InterPro" id="IPR000719">
    <property type="entry name" value="Prot_kinase_dom"/>
</dbReference>
<dbReference type="InterPro" id="IPR008271">
    <property type="entry name" value="Ser/Thr_kinase_AS"/>
</dbReference>
<evidence type="ECO:0000256" key="15">
    <source>
        <dbReference type="PROSITE-ProRule" id="PRU10141"/>
    </source>
</evidence>
<keyword evidence="7" id="KW-0131">Cell cycle</keyword>
<name>A0A6B0S571_9CETA</name>
<feature type="binding site" evidence="13 15">
    <location>
        <position position="273"/>
    </location>
    <ligand>
        <name>ATP</name>
        <dbReference type="ChEBI" id="CHEBI:30616"/>
    </ligand>
</feature>
<feature type="binding site" evidence="13">
    <location>
        <begin position="322"/>
        <end position="324"/>
    </location>
    <ligand>
        <name>ATP</name>
        <dbReference type="ChEBI" id="CHEBI:30616"/>
    </ligand>
</feature>
<dbReference type="EC" id="2.7.11.1" evidence="2"/>
<feature type="region of interest" description="Disordered" evidence="16">
    <location>
        <begin position="134"/>
        <end position="153"/>
    </location>
</feature>
<dbReference type="Proteomes" id="UP000322234">
    <property type="component" value="Unassembled WGS sequence"/>
</dbReference>
<dbReference type="FunFam" id="1.10.510.10:FF:000235">
    <property type="entry name" value="Serine/threonine-protein kinase ark1"/>
    <property type="match status" value="1"/>
</dbReference>
<evidence type="ECO:0000256" key="14">
    <source>
        <dbReference type="PIRSR" id="PIRSR630616-3"/>
    </source>
</evidence>
<dbReference type="EMBL" id="VBQZ03000199">
    <property type="protein sequence ID" value="MXQ97709.1"/>
    <property type="molecule type" value="Genomic_DNA"/>
</dbReference>
<dbReference type="SMART" id="SM00220">
    <property type="entry name" value="S_TKc"/>
    <property type="match status" value="1"/>
</dbReference>
<feature type="domain" description="Protein kinase" evidence="17">
    <location>
        <begin position="244"/>
        <end position="494"/>
    </location>
</feature>
<evidence type="ECO:0000256" key="4">
    <source>
        <dbReference type="ARBA" id="ARBA00022618"/>
    </source>
</evidence>
<feature type="binding site" evidence="13">
    <location>
        <position position="254"/>
    </location>
    <ligand>
        <name>ATP</name>
        <dbReference type="ChEBI" id="CHEBI:30616"/>
    </ligand>
</feature>
<feature type="active site" description="Proton acceptor" evidence="12">
    <location>
        <position position="367"/>
    </location>
</feature>
<keyword evidence="8" id="KW-0418">Kinase</keyword>
<evidence type="ECO:0000256" key="7">
    <source>
        <dbReference type="ARBA" id="ARBA00022776"/>
    </source>
</evidence>
<dbReference type="GO" id="GO:0005819">
    <property type="term" value="C:spindle"/>
    <property type="evidence" value="ECO:0007669"/>
    <property type="project" value="UniProtKB-SubCell"/>
</dbReference>
<evidence type="ECO:0000256" key="5">
    <source>
        <dbReference type="ARBA" id="ARBA00022679"/>
    </source>
</evidence>
<dbReference type="Pfam" id="PF00069">
    <property type="entry name" value="Pkinase"/>
    <property type="match status" value="1"/>
</dbReference>
<keyword evidence="5" id="KW-0808">Transferase</keyword>
<evidence type="ECO:0000256" key="11">
    <source>
        <dbReference type="ARBA" id="ARBA00048679"/>
    </source>
</evidence>
<feature type="region of interest" description="Disordered" evidence="16">
    <location>
        <begin position="160"/>
        <end position="188"/>
    </location>
</feature>
<dbReference type="InterPro" id="IPR030616">
    <property type="entry name" value="Aur-like"/>
</dbReference>
<keyword evidence="6 13" id="KW-0547">Nucleotide-binding</keyword>
<sequence>MRPVPKRPLYPSAQDMGDKLFSRKRVRQPGPQEAFAFSASRSFLAAGSQSGGFSVLLHLHRFLAVPSDFSDVGSVDHSCIFEGTLAWCSTSYLVAPGSPIQKLGCPVPRPELIYRLEHGQELWTMKRDLSRSTCAVDEGKPKTTEPTSCEPTLSKGASLQELMQGGPGDSQLGQTKDQDGPLEMQEDHFVPGINPQREKLHEKISPEHGSLRTAGGVCSRVEEEPVPLGGAVHDRDSCGSVDDFEIGRPLGKGKFGNVYLARLKKNHFIVALKVLFKSQIEKEGLEHQLRREVEIQAHLQHPNILRLYNYFHDARRVYLILEYAPKGELYKALQRSHTFDEQRTATIIEELADALIYCHERKVIHRDIKPENLLLGLMGEVKIADFGWSVHTPSLRRRTTCGTLDYLPPEMIEGRTYDEKVDLWCIGVLCYELLVGNPPFESASTSETYRRILKVDLRFPPSMSSGARDLISKLLRFQPLERLPLVRVLEHPWIRAHSQRVLPPSVPMAF</sequence>
<comment type="catalytic activity">
    <reaction evidence="10">
        <text>L-threonyl-[protein] + ATP = O-phospho-L-threonyl-[protein] + ADP + H(+)</text>
        <dbReference type="Rhea" id="RHEA:46608"/>
        <dbReference type="Rhea" id="RHEA-COMP:11060"/>
        <dbReference type="Rhea" id="RHEA-COMP:11605"/>
        <dbReference type="ChEBI" id="CHEBI:15378"/>
        <dbReference type="ChEBI" id="CHEBI:30013"/>
        <dbReference type="ChEBI" id="CHEBI:30616"/>
        <dbReference type="ChEBI" id="CHEBI:61977"/>
        <dbReference type="ChEBI" id="CHEBI:456216"/>
        <dbReference type="EC" id="2.7.11.1"/>
    </reaction>
</comment>
<dbReference type="GO" id="GO:0005524">
    <property type="term" value="F:ATP binding"/>
    <property type="evidence" value="ECO:0007669"/>
    <property type="project" value="UniProtKB-UniRule"/>
</dbReference>
<dbReference type="Gene3D" id="3.30.200.20">
    <property type="entry name" value="Phosphorylase Kinase, domain 1"/>
    <property type="match status" value="1"/>
</dbReference>
<dbReference type="InterPro" id="IPR017441">
    <property type="entry name" value="Protein_kinase_ATP_BS"/>
</dbReference>
<dbReference type="SUPFAM" id="SSF56112">
    <property type="entry name" value="Protein kinase-like (PK-like)"/>
    <property type="match status" value="1"/>
</dbReference>
<accession>A0A6B0S571</accession>
<feature type="binding site" evidence="13">
    <location>
        <begin position="371"/>
        <end position="372"/>
    </location>
    <ligand>
        <name>ATP</name>
        <dbReference type="ChEBI" id="CHEBI:30616"/>
    </ligand>
</feature>
<evidence type="ECO:0000256" key="3">
    <source>
        <dbReference type="ARBA" id="ARBA00022527"/>
    </source>
</evidence>
<dbReference type="AlphaFoldDB" id="A0A6B0S571"/>
<feature type="binding site" evidence="13">
    <location>
        <position position="385"/>
    </location>
    <ligand>
        <name>ATP</name>
        <dbReference type="ChEBI" id="CHEBI:30616"/>
    </ligand>
</feature>
<evidence type="ECO:0000256" key="12">
    <source>
        <dbReference type="PIRSR" id="PIRSR630616-1"/>
    </source>
</evidence>
<evidence type="ECO:0000256" key="6">
    <source>
        <dbReference type="ARBA" id="ARBA00022741"/>
    </source>
</evidence>
<evidence type="ECO:0000256" key="1">
    <source>
        <dbReference type="ARBA" id="ARBA00004186"/>
    </source>
</evidence>
<dbReference type="FunFam" id="3.30.200.20:FF:000042">
    <property type="entry name" value="Aurora kinase A"/>
    <property type="match status" value="1"/>
</dbReference>